<dbReference type="AlphaFoldDB" id="A0A931HE06"/>
<dbReference type="SUPFAM" id="SSF143011">
    <property type="entry name" value="RelE-like"/>
    <property type="match status" value="1"/>
</dbReference>
<feature type="binding site" evidence="9">
    <location>
        <begin position="255"/>
        <end position="262"/>
    </location>
    <ligand>
        <name>ATP</name>
        <dbReference type="ChEBI" id="CHEBI:30616"/>
    </ligand>
</feature>
<evidence type="ECO:0000256" key="7">
    <source>
        <dbReference type="ARBA" id="ARBA00034808"/>
    </source>
</evidence>
<comment type="catalytic activity">
    <reaction evidence="6">
        <text>Couples ATP hydrolysis with the unwinding of duplex DNA by translocating in the 3'-5' direction.</text>
        <dbReference type="EC" id="5.6.2.4"/>
    </reaction>
</comment>
<evidence type="ECO:0000313" key="11">
    <source>
        <dbReference type="EMBL" id="MBH0114365.1"/>
    </source>
</evidence>
<dbReference type="GO" id="GO:0003677">
    <property type="term" value="F:DNA binding"/>
    <property type="evidence" value="ECO:0007669"/>
    <property type="project" value="InterPro"/>
</dbReference>
<proteinExistence type="predicted"/>
<dbReference type="Proteomes" id="UP000617634">
    <property type="component" value="Unassembled WGS sequence"/>
</dbReference>
<evidence type="ECO:0000256" key="9">
    <source>
        <dbReference type="PROSITE-ProRule" id="PRU00560"/>
    </source>
</evidence>
<keyword evidence="5" id="KW-0413">Isomerase</keyword>
<evidence type="ECO:0000256" key="4">
    <source>
        <dbReference type="ARBA" id="ARBA00022840"/>
    </source>
</evidence>
<evidence type="ECO:0000256" key="6">
    <source>
        <dbReference type="ARBA" id="ARBA00034617"/>
    </source>
</evidence>
<dbReference type="SUPFAM" id="SSF52540">
    <property type="entry name" value="P-loop containing nucleoside triphosphate hydrolases"/>
    <property type="match status" value="1"/>
</dbReference>
<keyword evidence="2 9" id="KW-0378">Hydrolase</keyword>
<dbReference type="PROSITE" id="PS51198">
    <property type="entry name" value="UVRD_HELICASE_ATP_BIND"/>
    <property type="match status" value="1"/>
</dbReference>
<dbReference type="EMBL" id="JADZGI010000002">
    <property type="protein sequence ID" value="MBH0114365.1"/>
    <property type="molecule type" value="Genomic_DNA"/>
</dbReference>
<gene>
    <name evidence="11" type="ORF">I5E68_15575</name>
</gene>
<dbReference type="InterPro" id="IPR027417">
    <property type="entry name" value="P-loop_NTPase"/>
</dbReference>
<accession>A0A931HE06</accession>
<protein>
    <recommendedName>
        <fullName evidence="7">DNA 3'-5' helicase</fullName>
        <ecNumber evidence="7">5.6.2.4</ecNumber>
    </recommendedName>
</protein>
<dbReference type="InterPro" id="IPR014016">
    <property type="entry name" value="UvrD-like_ATP-bd"/>
</dbReference>
<keyword evidence="4 9" id="KW-0067">ATP-binding</keyword>
<dbReference type="RefSeq" id="WP_197165606.1">
    <property type="nucleotide sequence ID" value="NZ_JADZGI010000002.1"/>
</dbReference>
<dbReference type="PANTHER" id="PTHR11070:SF45">
    <property type="entry name" value="DNA 3'-5' HELICASE"/>
    <property type="match status" value="1"/>
</dbReference>
<dbReference type="Pfam" id="PF13361">
    <property type="entry name" value="UvrD_C"/>
    <property type="match status" value="1"/>
</dbReference>
<evidence type="ECO:0000259" key="10">
    <source>
        <dbReference type="PROSITE" id="PS51198"/>
    </source>
</evidence>
<evidence type="ECO:0000313" key="12">
    <source>
        <dbReference type="Proteomes" id="UP000617634"/>
    </source>
</evidence>
<evidence type="ECO:0000256" key="8">
    <source>
        <dbReference type="ARBA" id="ARBA00048988"/>
    </source>
</evidence>
<dbReference type="InterPro" id="IPR014017">
    <property type="entry name" value="DNA_helicase_UvrD-like_C"/>
</dbReference>
<dbReference type="EC" id="5.6.2.4" evidence="7"/>
<keyword evidence="1 9" id="KW-0547">Nucleotide-binding</keyword>
<organism evidence="11 12">
    <name type="scientific">Novosphingobium aureum</name>
    <dbReference type="NCBI Taxonomy" id="2792964"/>
    <lineage>
        <taxon>Bacteria</taxon>
        <taxon>Pseudomonadati</taxon>
        <taxon>Pseudomonadota</taxon>
        <taxon>Alphaproteobacteria</taxon>
        <taxon>Sphingomonadales</taxon>
        <taxon>Sphingomonadaceae</taxon>
        <taxon>Novosphingobium</taxon>
    </lineage>
</organism>
<dbReference type="Gene3D" id="3.40.50.300">
    <property type="entry name" value="P-loop containing nucleotide triphosphate hydrolases"/>
    <property type="match status" value="2"/>
</dbReference>
<dbReference type="GO" id="GO:0043138">
    <property type="term" value="F:3'-5' DNA helicase activity"/>
    <property type="evidence" value="ECO:0007669"/>
    <property type="project" value="UniProtKB-EC"/>
</dbReference>
<dbReference type="InterPro" id="IPR035093">
    <property type="entry name" value="RelE/ParE_toxin_dom_sf"/>
</dbReference>
<keyword evidence="3 9" id="KW-0347">Helicase</keyword>
<keyword evidence="12" id="KW-1185">Reference proteome</keyword>
<evidence type="ECO:0000256" key="1">
    <source>
        <dbReference type="ARBA" id="ARBA00022741"/>
    </source>
</evidence>
<dbReference type="InterPro" id="IPR000212">
    <property type="entry name" value="DNA_helicase_UvrD/REP"/>
</dbReference>
<sequence length="687" mass="76320">MNLLWSSTFTDALGKLTPQEQKQVKLTATDLLFDPKGNGIQLHRVEKTQGLWTARVSQDLRIVLHKDGDHTLLVYVGHHDEAYRWAERRKLVQHERTGAMQIVELVERVEERLVYAEKVVEAEQAKPLPVRKPFAALTDDQLLDVGVPRDWLEPVREAPEASVDGLFDSLPDEAAEALLDFLTGGRLEDHIALKAAPGADPYTHPDAQRRFRVLDNVEELQAALDQPFEKWAVFLHPAQRSLAERDWSGPARVTGSAGTGKTIVALHRAVHIAKDEADARILLTTFSKPLALSLGRKFEILTEAEPRLREKVQVRTLDQAAYELHAKHFGQPSIAKPSQIRSAIADAIKAGLGEGLTPEFLFEEWEEVVDAWNVTEAGAYAVVPRIGRRTRLGPQQRDAAWSVFKFVRERLVQRGVMTWSQVFARVQELQEAGEAIGYTHVVVDEAQDLSVAQVKFLGAISKGRADALFLAGDIGQRIFHLPFSWTRLGLDIRGRSHALKVNYRTSHQIRSMADKLLPATIADMDGIEEGRRGTVSIFDGPEPEVVLVDAFNQERDIVALFIRECLDAKMLQSEIGVLVRGEGQLGRAREAIKAAGLDVRDEAGVAIATMHDAKGLEFRAVVVMACDEDVVPDAQRLATIGDVADLEAAFETERHLLYVACTRARDRLLVTGLEPGSEFLDDLTSQA</sequence>
<dbReference type="GO" id="GO:0000725">
    <property type="term" value="P:recombinational repair"/>
    <property type="evidence" value="ECO:0007669"/>
    <property type="project" value="TreeGrafter"/>
</dbReference>
<feature type="domain" description="UvrD-like helicase ATP-binding" evidence="10">
    <location>
        <begin position="234"/>
        <end position="512"/>
    </location>
</feature>
<evidence type="ECO:0000256" key="2">
    <source>
        <dbReference type="ARBA" id="ARBA00022801"/>
    </source>
</evidence>
<evidence type="ECO:0000256" key="3">
    <source>
        <dbReference type="ARBA" id="ARBA00022806"/>
    </source>
</evidence>
<dbReference type="Gene3D" id="3.30.2310.20">
    <property type="entry name" value="RelE-like"/>
    <property type="match status" value="1"/>
</dbReference>
<evidence type="ECO:0000256" key="5">
    <source>
        <dbReference type="ARBA" id="ARBA00023235"/>
    </source>
</evidence>
<reference evidence="11" key="1">
    <citation type="submission" date="2020-11" db="EMBL/GenBank/DDBJ databases">
        <title>Novosphingobium aureum sp. nov., a marine bacterium isolated from sediment of a salt flat.</title>
        <authorList>
            <person name="Yoo Y."/>
            <person name="Kim J.-J."/>
        </authorList>
    </citation>
    <scope>NUCLEOTIDE SEQUENCE</scope>
    <source>
        <strain evidence="11">YJ-S2-02</strain>
    </source>
</reference>
<comment type="catalytic activity">
    <reaction evidence="8">
        <text>ATP + H2O = ADP + phosphate + H(+)</text>
        <dbReference type="Rhea" id="RHEA:13065"/>
        <dbReference type="ChEBI" id="CHEBI:15377"/>
        <dbReference type="ChEBI" id="CHEBI:15378"/>
        <dbReference type="ChEBI" id="CHEBI:30616"/>
        <dbReference type="ChEBI" id="CHEBI:43474"/>
        <dbReference type="ChEBI" id="CHEBI:456216"/>
        <dbReference type="EC" id="5.6.2.4"/>
    </reaction>
</comment>
<comment type="caution">
    <text evidence="11">The sequence shown here is derived from an EMBL/GenBank/DDBJ whole genome shotgun (WGS) entry which is preliminary data.</text>
</comment>
<dbReference type="GO" id="GO:0005829">
    <property type="term" value="C:cytosol"/>
    <property type="evidence" value="ECO:0007669"/>
    <property type="project" value="TreeGrafter"/>
</dbReference>
<dbReference type="GO" id="GO:0016787">
    <property type="term" value="F:hydrolase activity"/>
    <property type="evidence" value="ECO:0007669"/>
    <property type="project" value="UniProtKB-UniRule"/>
</dbReference>
<dbReference type="PANTHER" id="PTHR11070">
    <property type="entry name" value="UVRD / RECB / PCRA DNA HELICASE FAMILY MEMBER"/>
    <property type="match status" value="1"/>
</dbReference>
<dbReference type="GO" id="GO:0005524">
    <property type="term" value="F:ATP binding"/>
    <property type="evidence" value="ECO:0007669"/>
    <property type="project" value="UniProtKB-UniRule"/>
</dbReference>
<dbReference type="Pfam" id="PF00580">
    <property type="entry name" value="UvrD-helicase"/>
    <property type="match status" value="1"/>
</dbReference>
<name>A0A931HE06_9SPHN</name>